<evidence type="ECO:0000256" key="2">
    <source>
        <dbReference type="HAMAP-Rule" id="MF_00048"/>
    </source>
</evidence>
<evidence type="ECO:0000313" key="4">
    <source>
        <dbReference type="Proteomes" id="UP000823638"/>
    </source>
</evidence>
<dbReference type="PANTHER" id="PTHR34039:SF1">
    <property type="entry name" value="UPF0102 PROTEIN YRAN"/>
    <property type="match status" value="1"/>
</dbReference>
<dbReference type="AlphaFoldDB" id="A0A9D9HNS7"/>
<organism evidence="3 4">
    <name type="scientific">Candidatus Gallitreponema excrementavium</name>
    <dbReference type="NCBI Taxonomy" id="2840840"/>
    <lineage>
        <taxon>Bacteria</taxon>
        <taxon>Pseudomonadati</taxon>
        <taxon>Spirochaetota</taxon>
        <taxon>Spirochaetia</taxon>
        <taxon>Spirochaetales</taxon>
        <taxon>Candidatus Gallitreponema</taxon>
    </lineage>
</organism>
<dbReference type="Gene3D" id="3.40.1350.10">
    <property type="match status" value="1"/>
</dbReference>
<dbReference type="HAMAP" id="MF_00048">
    <property type="entry name" value="UPF0102"/>
    <property type="match status" value="1"/>
</dbReference>
<comment type="similarity">
    <text evidence="1 2">Belongs to the UPF0102 family.</text>
</comment>
<dbReference type="InterPro" id="IPR003509">
    <property type="entry name" value="UPF0102_YraN-like"/>
</dbReference>
<evidence type="ECO:0000256" key="1">
    <source>
        <dbReference type="ARBA" id="ARBA00006738"/>
    </source>
</evidence>
<dbReference type="EMBL" id="JADIMM010000062">
    <property type="protein sequence ID" value="MBO8457439.1"/>
    <property type="molecule type" value="Genomic_DNA"/>
</dbReference>
<reference evidence="3" key="2">
    <citation type="journal article" date="2021" name="PeerJ">
        <title>Extensive microbial diversity within the chicken gut microbiome revealed by metagenomics and culture.</title>
        <authorList>
            <person name="Gilroy R."/>
            <person name="Ravi A."/>
            <person name="Getino M."/>
            <person name="Pursley I."/>
            <person name="Horton D.L."/>
            <person name="Alikhan N.F."/>
            <person name="Baker D."/>
            <person name="Gharbi K."/>
            <person name="Hall N."/>
            <person name="Watson M."/>
            <person name="Adriaenssens E.M."/>
            <person name="Foster-Nyarko E."/>
            <person name="Jarju S."/>
            <person name="Secka A."/>
            <person name="Antonio M."/>
            <person name="Oren A."/>
            <person name="Chaudhuri R.R."/>
            <person name="La Ragione R."/>
            <person name="Hildebrand F."/>
            <person name="Pallen M.J."/>
        </authorList>
    </citation>
    <scope>NUCLEOTIDE SEQUENCE</scope>
    <source>
        <strain evidence="3">10532</strain>
    </source>
</reference>
<dbReference type="NCBIfam" id="NF009150">
    <property type="entry name" value="PRK12497.1-3"/>
    <property type="match status" value="1"/>
</dbReference>
<dbReference type="InterPro" id="IPR011856">
    <property type="entry name" value="tRNA_endonuc-like_dom_sf"/>
</dbReference>
<dbReference type="Pfam" id="PF02021">
    <property type="entry name" value="UPF0102"/>
    <property type="match status" value="1"/>
</dbReference>
<dbReference type="InterPro" id="IPR011335">
    <property type="entry name" value="Restrct_endonuc-II-like"/>
</dbReference>
<protein>
    <recommendedName>
        <fullName evidence="2">UPF0102 protein IAA81_04330</fullName>
    </recommendedName>
</protein>
<dbReference type="PANTHER" id="PTHR34039">
    <property type="entry name" value="UPF0102 PROTEIN YRAN"/>
    <property type="match status" value="1"/>
</dbReference>
<proteinExistence type="inferred from homology"/>
<name>A0A9D9HNS7_9SPIR</name>
<reference evidence="3" key="1">
    <citation type="submission" date="2020-10" db="EMBL/GenBank/DDBJ databases">
        <authorList>
            <person name="Gilroy R."/>
        </authorList>
    </citation>
    <scope>NUCLEOTIDE SEQUENCE</scope>
    <source>
        <strain evidence="3">10532</strain>
    </source>
</reference>
<dbReference type="NCBIfam" id="TIGR00252">
    <property type="entry name" value="YraN family protein"/>
    <property type="match status" value="1"/>
</dbReference>
<evidence type="ECO:0000313" key="3">
    <source>
        <dbReference type="EMBL" id="MBO8457439.1"/>
    </source>
</evidence>
<gene>
    <name evidence="3" type="ORF">IAA81_04330</name>
</gene>
<dbReference type="Proteomes" id="UP000823638">
    <property type="component" value="Unassembled WGS sequence"/>
</dbReference>
<dbReference type="SUPFAM" id="SSF52980">
    <property type="entry name" value="Restriction endonuclease-like"/>
    <property type="match status" value="1"/>
</dbReference>
<dbReference type="GO" id="GO:0003676">
    <property type="term" value="F:nucleic acid binding"/>
    <property type="evidence" value="ECO:0007669"/>
    <property type="project" value="InterPro"/>
</dbReference>
<sequence length="119" mass="13775">MNTKTTGMAGEDRAAAFLEKNNYKIIYRNWRTREGEIDIIACKGDTLIFVEVKTFPHTPFEEIGRVIGKAKQKKIIETSKHFLNSYREYNSMYIRYDVVVIGKDESHLEHIPAAFSESL</sequence>
<accession>A0A9D9HNS7</accession>
<comment type="caution">
    <text evidence="3">The sequence shown here is derived from an EMBL/GenBank/DDBJ whole genome shotgun (WGS) entry which is preliminary data.</text>
</comment>